<comment type="caution">
    <text evidence="2">The sequence shown here is derived from an EMBL/GenBank/DDBJ whole genome shotgun (WGS) entry which is preliminary data.</text>
</comment>
<name>A0ABX3KI79_9GAMM</name>
<dbReference type="EMBL" id="MUFC01000004">
    <property type="protein sequence ID" value="OOE89238.1"/>
    <property type="molecule type" value="Genomic_DNA"/>
</dbReference>
<keyword evidence="3" id="KW-1185">Reference proteome</keyword>
<accession>A0ABX3KI79</accession>
<feature type="signal peptide" evidence="1">
    <location>
        <begin position="1"/>
        <end position="31"/>
    </location>
</feature>
<proteinExistence type="predicted"/>
<gene>
    <name evidence="2" type="ORF">BZG74_05195</name>
</gene>
<evidence type="ECO:0000313" key="3">
    <source>
        <dbReference type="Proteomes" id="UP000188627"/>
    </source>
</evidence>
<protein>
    <submittedName>
        <fullName evidence="2">Uncharacterized protein</fullName>
    </submittedName>
</protein>
<organism evidence="2 3">
    <name type="scientific">Salinivibrio sharmensis</name>
    <dbReference type="NCBI Taxonomy" id="390883"/>
    <lineage>
        <taxon>Bacteria</taxon>
        <taxon>Pseudomonadati</taxon>
        <taxon>Pseudomonadota</taxon>
        <taxon>Gammaproteobacteria</taxon>
        <taxon>Vibrionales</taxon>
        <taxon>Vibrionaceae</taxon>
        <taxon>Salinivibrio</taxon>
    </lineage>
</organism>
<sequence>MLSLGKRAAGAKIMARTFVFLFIVFSTFSYADADDSPQSDKVITHKNETICKSTFSQKMISQQMTFSNQANASDVRRIAERKIAAARKKFADTGSYCDAAQVLMNFEPESLSGQDGDAQFKEQ</sequence>
<evidence type="ECO:0000313" key="2">
    <source>
        <dbReference type="EMBL" id="OOE89238.1"/>
    </source>
</evidence>
<dbReference type="Proteomes" id="UP000188627">
    <property type="component" value="Unassembled WGS sequence"/>
</dbReference>
<evidence type="ECO:0000256" key="1">
    <source>
        <dbReference type="SAM" id="SignalP"/>
    </source>
</evidence>
<feature type="chain" id="PRO_5045618684" evidence="1">
    <location>
        <begin position="32"/>
        <end position="123"/>
    </location>
</feature>
<keyword evidence="1" id="KW-0732">Signal</keyword>
<reference evidence="3" key="1">
    <citation type="submission" date="2017-01" db="EMBL/GenBank/DDBJ databases">
        <title>Draft genome of the species Salinivibrio sharmensis.</title>
        <authorList>
            <person name="Lopez-Hermoso C."/>
            <person name="De La Haba R."/>
            <person name="Sanchez-Porro C."/>
            <person name="Ventosa A."/>
        </authorList>
    </citation>
    <scope>NUCLEOTIDE SEQUENCE [LARGE SCALE GENOMIC DNA]</scope>
    <source>
        <strain evidence="3">CBH463</strain>
    </source>
</reference>